<evidence type="ECO:0000256" key="2">
    <source>
        <dbReference type="SAM" id="Phobius"/>
    </source>
</evidence>
<dbReference type="OrthoDB" id="341259at2759"/>
<evidence type="ECO:0000313" key="3">
    <source>
        <dbReference type="EMBL" id="KAH7112949.1"/>
    </source>
</evidence>
<name>A0A9P9D5V0_9PLEO</name>
<gene>
    <name evidence="3" type="ORF">B0J11DRAFT_511714</name>
</gene>
<keyword evidence="4" id="KW-1185">Reference proteome</keyword>
<dbReference type="AlphaFoldDB" id="A0A9P9D5V0"/>
<keyword evidence="2" id="KW-0472">Membrane</keyword>
<accession>A0A9P9D5V0</accession>
<evidence type="ECO:0000313" key="4">
    <source>
        <dbReference type="Proteomes" id="UP000700596"/>
    </source>
</evidence>
<dbReference type="Proteomes" id="UP000700596">
    <property type="component" value="Unassembled WGS sequence"/>
</dbReference>
<proteinExistence type="predicted"/>
<feature type="transmembrane region" description="Helical" evidence="2">
    <location>
        <begin position="68"/>
        <end position="94"/>
    </location>
</feature>
<feature type="region of interest" description="Disordered" evidence="1">
    <location>
        <begin position="109"/>
        <end position="142"/>
    </location>
</feature>
<reference evidence="3" key="1">
    <citation type="journal article" date="2021" name="Nat. Commun.">
        <title>Genetic determinants of endophytism in the Arabidopsis root mycobiome.</title>
        <authorList>
            <person name="Mesny F."/>
            <person name="Miyauchi S."/>
            <person name="Thiergart T."/>
            <person name="Pickel B."/>
            <person name="Atanasova L."/>
            <person name="Karlsson M."/>
            <person name="Huettel B."/>
            <person name="Barry K.W."/>
            <person name="Haridas S."/>
            <person name="Chen C."/>
            <person name="Bauer D."/>
            <person name="Andreopoulos W."/>
            <person name="Pangilinan J."/>
            <person name="LaButti K."/>
            <person name="Riley R."/>
            <person name="Lipzen A."/>
            <person name="Clum A."/>
            <person name="Drula E."/>
            <person name="Henrissat B."/>
            <person name="Kohler A."/>
            <person name="Grigoriev I.V."/>
            <person name="Martin F.M."/>
            <person name="Hacquard S."/>
        </authorList>
    </citation>
    <scope>NUCLEOTIDE SEQUENCE</scope>
    <source>
        <strain evidence="3">MPI-CAGE-CH-0243</strain>
    </source>
</reference>
<keyword evidence="2" id="KW-0812">Transmembrane</keyword>
<feature type="compositionally biased region" description="Basic and acidic residues" evidence="1">
    <location>
        <begin position="109"/>
        <end position="129"/>
    </location>
</feature>
<feature type="transmembrane region" description="Helical" evidence="2">
    <location>
        <begin position="20"/>
        <end position="48"/>
    </location>
</feature>
<comment type="caution">
    <text evidence="3">The sequence shown here is derived from an EMBL/GenBank/DDBJ whole genome shotgun (WGS) entry which is preliminary data.</text>
</comment>
<keyword evidence="2" id="KW-1133">Transmembrane helix</keyword>
<feature type="compositionally biased region" description="Polar residues" evidence="1">
    <location>
        <begin position="130"/>
        <end position="142"/>
    </location>
</feature>
<protein>
    <submittedName>
        <fullName evidence="3">Uncharacterized protein</fullName>
    </submittedName>
</protein>
<organism evidence="3 4">
    <name type="scientific">Dendryphion nanum</name>
    <dbReference type="NCBI Taxonomy" id="256645"/>
    <lineage>
        <taxon>Eukaryota</taxon>
        <taxon>Fungi</taxon>
        <taxon>Dikarya</taxon>
        <taxon>Ascomycota</taxon>
        <taxon>Pezizomycotina</taxon>
        <taxon>Dothideomycetes</taxon>
        <taxon>Pleosporomycetidae</taxon>
        <taxon>Pleosporales</taxon>
        <taxon>Torulaceae</taxon>
        <taxon>Dendryphion</taxon>
    </lineage>
</organism>
<sequence length="142" mass="16091">MSVFKLNARNNRGRPAHTGIIVSTTVIGFTTVAIIFASLSFVAALFDINNEGWEYLPANSTSESFKRSAVGGCLVLAEIVTFILTAYIMGVPLWNIHVRTEQKEEDITTKITQRKREEKDRKQHLERFSQDFTSDNTVTERH</sequence>
<evidence type="ECO:0000256" key="1">
    <source>
        <dbReference type="SAM" id="MobiDB-lite"/>
    </source>
</evidence>
<dbReference type="EMBL" id="JAGMWT010000020">
    <property type="protein sequence ID" value="KAH7112949.1"/>
    <property type="molecule type" value="Genomic_DNA"/>
</dbReference>